<evidence type="ECO:0000313" key="4">
    <source>
        <dbReference type="EMBL" id="PRY67853.1"/>
    </source>
</evidence>
<feature type="domain" description="HTH tetR-type" evidence="3">
    <location>
        <begin position="23"/>
        <end position="83"/>
    </location>
</feature>
<dbReference type="EMBL" id="PVTL01000005">
    <property type="protein sequence ID" value="PRY67853.1"/>
    <property type="molecule type" value="Genomic_DNA"/>
</dbReference>
<organism evidence="4 5">
    <name type="scientific">Glaciihabitans tibetensis</name>
    <dbReference type="NCBI Taxonomy" id="1266600"/>
    <lineage>
        <taxon>Bacteria</taxon>
        <taxon>Bacillati</taxon>
        <taxon>Actinomycetota</taxon>
        <taxon>Actinomycetes</taxon>
        <taxon>Micrococcales</taxon>
        <taxon>Microbacteriaceae</taxon>
        <taxon>Glaciihabitans</taxon>
    </lineage>
</organism>
<evidence type="ECO:0000313" key="5">
    <source>
        <dbReference type="Proteomes" id="UP000237983"/>
    </source>
</evidence>
<dbReference type="Gene3D" id="1.10.357.10">
    <property type="entry name" value="Tetracycline Repressor, domain 2"/>
    <property type="match status" value="1"/>
</dbReference>
<keyword evidence="5" id="KW-1185">Reference proteome</keyword>
<dbReference type="PROSITE" id="PS50977">
    <property type="entry name" value="HTH_TETR_2"/>
    <property type="match status" value="1"/>
</dbReference>
<dbReference type="AlphaFoldDB" id="A0A2T0VCE5"/>
<evidence type="ECO:0000259" key="3">
    <source>
        <dbReference type="PROSITE" id="PS50977"/>
    </source>
</evidence>
<evidence type="ECO:0000256" key="2">
    <source>
        <dbReference type="PROSITE-ProRule" id="PRU00335"/>
    </source>
</evidence>
<gene>
    <name evidence="4" type="ORF">B0I08_10514</name>
</gene>
<dbReference type="OrthoDB" id="5177743at2"/>
<dbReference type="SUPFAM" id="SSF46689">
    <property type="entry name" value="Homeodomain-like"/>
    <property type="match status" value="1"/>
</dbReference>
<keyword evidence="1 2" id="KW-0238">DNA-binding</keyword>
<dbReference type="Proteomes" id="UP000237983">
    <property type="component" value="Unassembled WGS sequence"/>
</dbReference>
<reference evidence="4 5" key="1">
    <citation type="submission" date="2018-03" db="EMBL/GenBank/DDBJ databases">
        <title>Genomic Encyclopedia of Type Strains, Phase III (KMG-III): the genomes of soil and plant-associated and newly described type strains.</title>
        <authorList>
            <person name="Whitman W."/>
        </authorList>
    </citation>
    <scope>NUCLEOTIDE SEQUENCE [LARGE SCALE GENOMIC DNA]</scope>
    <source>
        <strain evidence="4 5">CGMCC 1.12484</strain>
    </source>
</reference>
<protein>
    <submittedName>
        <fullName evidence="4">TetR family transcriptional regulator</fullName>
    </submittedName>
</protein>
<sequence>MSESLGVSARLRAPGRADGGAGTAERNRLLDLVVDRILDETMIQMSLSGIARSIGSNNRMLLYYFGSREDLLDEAAVRAFERFPRLRDLFVRFSEPGGLEGRLIRAWEDLSAPEHLPYLRLYFQQLGIAIHATHAWAPFMTRSATQWLDLLAGQLRRDGYGEERSRTAAIEILSLWRGLQILLLTGLSVDELTLAYAARVRTLVEELDAIRTPGATRD</sequence>
<proteinExistence type="predicted"/>
<dbReference type="GO" id="GO:0003677">
    <property type="term" value="F:DNA binding"/>
    <property type="evidence" value="ECO:0007669"/>
    <property type="project" value="UniProtKB-UniRule"/>
</dbReference>
<feature type="DNA-binding region" description="H-T-H motif" evidence="2">
    <location>
        <begin position="46"/>
        <end position="65"/>
    </location>
</feature>
<evidence type="ECO:0000256" key="1">
    <source>
        <dbReference type="ARBA" id="ARBA00023125"/>
    </source>
</evidence>
<dbReference type="InterPro" id="IPR001647">
    <property type="entry name" value="HTH_TetR"/>
</dbReference>
<dbReference type="InterPro" id="IPR009057">
    <property type="entry name" value="Homeodomain-like_sf"/>
</dbReference>
<comment type="caution">
    <text evidence="4">The sequence shown here is derived from an EMBL/GenBank/DDBJ whole genome shotgun (WGS) entry which is preliminary data.</text>
</comment>
<dbReference type="RefSeq" id="WP_106212368.1">
    <property type="nucleotide sequence ID" value="NZ_PVTL01000005.1"/>
</dbReference>
<name>A0A2T0VCE5_9MICO</name>
<accession>A0A2T0VCE5</accession>